<keyword evidence="2" id="KW-1185">Reference proteome</keyword>
<dbReference type="Proteomes" id="UP000838756">
    <property type="component" value="Unassembled WGS sequence"/>
</dbReference>
<reference evidence="1" key="1">
    <citation type="submission" date="2022-03" db="EMBL/GenBank/DDBJ databases">
        <authorList>
            <person name="Lindestad O."/>
        </authorList>
    </citation>
    <scope>NUCLEOTIDE SEQUENCE</scope>
</reference>
<name>A0A8S4QG84_9NEOP</name>
<dbReference type="EMBL" id="CAKXAJ010004711">
    <property type="protein sequence ID" value="CAH2208859.1"/>
    <property type="molecule type" value="Genomic_DNA"/>
</dbReference>
<proteinExistence type="predicted"/>
<organism evidence="1 2">
    <name type="scientific">Pararge aegeria aegeria</name>
    <dbReference type="NCBI Taxonomy" id="348720"/>
    <lineage>
        <taxon>Eukaryota</taxon>
        <taxon>Metazoa</taxon>
        <taxon>Ecdysozoa</taxon>
        <taxon>Arthropoda</taxon>
        <taxon>Hexapoda</taxon>
        <taxon>Insecta</taxon>
        <taxon>Pterygota</taxon>
        <taxon>Neoptera</taxon>
        <taxon>Endopterygota</taxon>
        <taxon>Lepidoptera</taxon>
        <taxon>Glossata</taxon>
        <taxon>Ditrysia</taxon>
        <taxon>Papilionoidea</taxon>
        <taxon>Nymphalidae</taxon>
        <taxon>Satyrinae</taxon>
        <taxon>Satyrini</taxon>
        <taxon>Parargina</taxon>
        <taxon>Pararge</taxon>
    </lineage>
</organism>
<feature type="non-terminal residue" evidence="1">
    <location>
        <position position="1"/>
    </location>
</feature>
<evidence type="ECO:0000313" key="1">
    <source>
        <dbReference type="EMBL" id="CAH2208859.1"/>
    </source>
</evidence>
<gene>
    <name evidence="1" type="primary">jg17298</name>
    <name evidence="1" type="ORF">PAEG_LOCUS1358</name>
</gene>
<comment type="caution">
    <text evidence="1">The sequence shown here is derived from an EMBL/GenBank/DDBJ whole genome shotgun (WGS) entry which is preliminary data.</text>
</comment>
<evidence type="ECO:0000313" key="2">
    <source>
        <dbReference type="Proteomes" id="UP000838756"/>
    </source>
</evidence>
<accession>A0A8S4QG84</accession>
<dbReference type="AlphaFoldDB" id="A0A8S4QG84"/>
<sequence length="53" mass="5723">INDDLWLRNMVANFGPHKKAQSHSAGDGESYARRISMDGCGVITYTLGLTPTG</sequence>
<protein>
    <submittedName>
        <fullName evidence="1">Jg17298 protein</fullName>
    </submittedName>
</protein>